<evidence type="ECO:0000259" key="7">
    <source>
        <dbReference type="SMART" id="SM00937"/>
    </source>
</evidence>
<dbReference type="AlphaFoldDB" id="A0A1F6FKT9"/>
<dbReference type="PANTHER" id="PTHR43116:SF3">
    <property type="entry name" value="CLASS I PEPTIDE CHAIN RELEASE FACTOR"/>
    <property type="match status" value="1"/>
</dbReference>
<evidence type="ECO:0000256" key="4">
    <source>
        <dbReference type="HAMAP-Rule" id="MF_00094"/>
    </source>
</evidence>
<dbReference type="Proteomes" id="UP000179136">
    <property type="component" value="Unassembled WGS sequence"/>
</dbReference>
<evidence type="ECO:0000256" key="1">
    <source>
        <dbReference type="ARBA" id="ARBA00010835"/>
    </source>
</evidence>
<gene>
    <name evidence="4" type="primary">prfB</name>
    <name evidence="8" type="ORF">A3B87_00410</name>
</gene>
<comment type="caution">
    <text evidence="8">The sequence shown here is derived from an EMBL/GenBank/DDBJ whole genome shotgun (WGS) entry which is preliminary data.</text>
</comment>
<dbReference type="InterPro" id="IPR004374">
    <property type="entry name" value="PrfB"/>
</dbReference>
<dbReference type="Pfam" id="PF03462">
    <property type="entry name" value="PCRF"/>
    <property type="match status" value="1"/>
</dbReference>
<feature type="coiled-coil region" evidence="6">
    <location>
        <begin position="55"/>
        <end position="118"/>
    </location>
</feature>
<comment type="subcellular location">
    <subcellularLocation>
        <location evidence="4">Cytoplasm</location>
    </subcellularLocation>
</comment>
<evidence type="ECO:0000313" key="9">
    <source>
        <dbReference type="Proteomes" id="UP000179136"/>
    </source>
</evidence>
<dbReference type="HAMAP" id="MF_00094">
    <property type="entry name" value="Rel_fac_2"/>
    <property type="match status" value="1"/>
</dbReference>
<comment type="similarity">
    <text evidence="1 4">Belongs to the prokaryotic/mitochondrial release factor family.</text>
</comment>
<name>A0A1F6FKT9_9BACT</name>
<dbReference type="InterPro" id="IPR045853">
    <property type="entry name" value="Pep_chain_release_fac_I_sf"/>
</dbReference>
<protein>
    <recommendedName>
        <fullName evidence="4 5">Peptide chain release factor 2</fullName>
        <shortName evidence="4">RF-2</shortName>
    </recommendedName>
</protein>
<evidence type="ECO:0000256" key="2">
    <source>
        <dbReference type="ARBA" id="ARBA00022481"/>
    </source>
</evidence>
<keyword evidence="4" id="KW-0963">Cytoplasm</keyword>
<accession>A0A1F6FKT9</accession>
<feature type="modified residue" description="N5-methylglutamine" evidence="4">
    <location>
        <position position="254"/>
    </location>
</feature>
<dbReference type="EMBL" id="MFMW01000034">
    <property type="protein sequence ID" value="OGG86476.1"/>
    <property type="molecule type" value="Genomic_DNA"/>
</dbReference>
<dbReference type="GO" id="GO:0016149">
    <property type="term" value="F:translation release factor activity, codon specific"/>
    <property type="evidence" value="ECO:0007669"/>
    <property type="project" value="UniProtKB-UniRule"/>
</dbReference>
<evidence type="ECO:0000256" key="6">
    <source>
        <dbReference type="SAM" id="Coils"/>
    </source>
</evidence>
<keyword evidence="3 4" id="KW-0648">Protein biosynthesis</keyword>
<feature type="coiled-coil region" evidence="6">
    <location>
        <begin position="276"/>
        <end position="310"/>
    </location>
</feature>
<evidence type="ECO:0000256" key="3">
    <source>
        <dbReference type="ARBA" id="ARBA00022917"/>
    </source>
</evidence>
<dbReference type="STRING" id="1798561.A3B87_00410"/>
<proteinExistence type="inferred from homology"/>
<dbReference type="PANTHER" id="PTHR43116">
    <property type="entry name" value="PEPTIDE CHAIN RELEASE FACTOR 2"/>
    <property type="match status" value="1"/>
</dbReference>
<keyword evidence="6" id="KW-0175">Coiled coil</keyword>
<dbReference type="Gene3D" id="3.30.70.1660">
    <property type="match status" value="1"/>
</dbReference>
<dbReference type="NCBIfam" id="TIGR00020">
    <property type="entry name" value="prfB"/>
    <property type="match status" value="1"/>
</dbReference>
<evidence type="ECO:0000256" key="5">
    <source>
        <dbReference type="NCBIfam" id="TIGR00020"/>
    </source>
</evidence>
<dbReference type="InterPro" id="IPR005139">
    <property type="entry name" value="PCRF"/>
</dbReference>
<sequence>MLFERMKELIQQARSLVQKINQTFQWLDIATKKTKIKALNIEMNGSDFWLDNKQAIKISKEAADLQNEVNEWQMMEKESAEILTLARASDKEGDNSIKEDLQKKLDELQKKFSELEFNLMLGGEYDKNNALLAIHAGAGGTDAQDWAQMLERMYLRYFESKNFKVNILDRQAGGEAGIKSVVVEVTGKLAYGYLKSEAGVHRLVRISPFDAEKMRHTSFALVEILPELEELEEIKLKDEDLQINTYKSSGHGGQSVNTTDSAVRIRHLLTGITVTCQNERSQLQNKNTALKILKSKIKQYNQAELEEEKKKLRGEFSEAAWGNQIRSYVLHPYKLVKDHRTNYETSEVEQILNGKLDELIESYLKNKIKAS</sequence>
<dbReference type="Gene3D" id="3.30.160.20">
    <property type="match status" value="1"/>
</dbReference>
<reference evidence="8 9" key="1">
    <citation type="journal article" date="2016" name="Nat. Commun.">
        <title>Thousands of microbial genomes shed light on interconnected biogeochemical processes in an aquifer system.</title>
        <authorList>
            <person name="Anantharaman K."/>
            <person name="Brown C.T."/>
            <person name="Hug L.A."/>
            <person name="Sharon I."/>
            <person name="Castelle C.J."/>
            <person name="Probst A.J."/>
            <person name="Thomas B.C."/>
            <person name="Singh A."/>
            <person name="Wilkins M.J."/>
            <person name="Karaoz U."/>
            <person name="Brodie E.L."/>
            <person name="Williams K.H."/>
            <person name="Hubbard S.S."/>
            <person name="Banfield J.F."/>
        </authorList>
    </citation>
    <scope>NUCLEOTIDE SEQUENCE [LARGE SCALE GENOMIC DNA]</scope>
</reference>
<organism evidence="8 9">
    <name type="scientific">Candidatus Kuenenbacteria bacterium RIFCSPHIGHO2_02_FULL_39_13</name>
    <dbReference type="NCBI Taxonomy" id="1798561"/>
    <lineage>
        <taxon>Bacteria</taxon>
        <taxon>Candidatus Kueneniibacteriota</taxon>
    </lineage>
</organism>
<keyword evidence="2 4" id="KW-0488">Methylation</keyword>
<comment type="function">
    <text evidence="4">Peptide chain release factor 2 directs the termination of translation in response to the peptide chain termination codons UGA and UAA.</text>
</comment>
<dbReference type="InterPro" id="IPR000352">
    <property type="entry name" value="Pep_chain_release_fac_I"/>
</dbReference>
<dbReference type="SUPFAM" id="SSF75620">
    <property type="entry name" value="Release factor"/>
    <property type="match status" value="1"/>
</dbReference>
<dbReference type="GO" id="GO:0005737">
    <property type="term" value="C:cytoplasm"/>
    <property type="evidence" value="ECO:0007669"/>
    <property type="project" value="UniProtKB-SubCell"/>
</dbReference>
<dbReference type="Gene3D" id="1.20.58.410">
    <property type="entry name" value="Release factor"/>
    <property type="match status" value="1"/>
</dbReference>
<comment type="PTM">
    <text evidence="4">Methylated by PrmC. Methylation increases the termination efficiency of RF2.</text>
</comment>
<dbReference type="FunFam" id="3.30.160.20:FF:000004">
    <property type="entry name" value="Peptide chain release factor 1"/>
    <property type="match status" value="1"/>
</dbReference>
<dbReference type="Pfam" id="PF00472">
    <property type="entry name" value="RF-1"/>
    <property type="match status" value="1"/>
</dbReference>
<dbReference type="SMART" id="SM00937">
    <property type="entry name" value="PCRF"/>
    <property type="match status" value="1"/>
</dbReference>
<evidence type="ECO:0000313" key="8">
    <source>
        <dbReference type="EMBL" id="OGG86476.1"/>
    </source>
</evidence>
<feature type="domain" description="Peptide chain release factor" evidence="7">
    <location>
        <begin position="84"/>
        <end position="197"/>
    </location>
</feature>